<dbReference type="PIRSF" id="PIRSF015283">
    <property type="entry name" value="Regulatory_RpfE"/>
    <property type="match status" value="1"/>
</dbReference>
<proteinExistence type="predicted"/>
<name>A0ABT3ZMU5_9BURK</name>
<dbReference type="EMBL" id="JAPMXC010000001">
    <property type="protein sequence ID" value="MCY0387866.1"/>
    <property type="molecule type" value="Genomic_DNA"/>
</dbReference>
<protein>
    <submittedName>
        <fullName evidence="2">Regulator</fullName>
    </submittedName>
</protein>
<gene>
    <name evidence="2" type="ORF">OVY01_11590</name>
</gene>
<evidence type="ECO:0000313" key="3">
    <source>
        <dbReference type="Proteomes" id="UP001082899"/>
    </source>
</evidence>
<evidence type="ECO:0000313" key="2">
    <source>
        <dbReference type="EMBL" id="MCY0387866.1"/>
    </source>
</evidence>
<feature type="region of interest" description="Disordered" evidence="1">
    <location>
        <begin position="226"/>
        <end position="247"/>
    </location>
</feature>
<accession>A0ABT3ZMU5</accession>
<dbReference type="RefSeq" id="WP_267847576.1">
    <property type="nucleotide sequence ID" value="NZ_JAPMXC010000001.1"/>
</dbReference>
<organism evidence="2 3">
    <name type="scientific">Robbsia betulipollinis</name>
    <dbReference type="NCBI Taxonomy" id="2981849"/>
    <lineage>
        <taxon>Bacteria</taxon>
        <taxon>Pseudomonadati</taxon>
        <taxon>Pseudomonadota</taxon>
        <taxon>Betaproteobacteria</taxon>
        <taxon>Burkholderiales</taxon>
        <taxon>Burkholderiaceae</taxon>
        <taxon>Robbsia</taxon>
    </lineage>
</organism>
<keyword evidence="3" id="KW-1185">Reference proteome</keyword>
<comment type="caution">
    <text evidence="2">The sequence shown here is derived from an EMBL/GenBank/DDBJ whole genome shotgun (WGS) entry which is preliminary data.</text>
</comment>
<evidence type="ECO:0000256" key="1">
    <source>
        <dbReference type="SAM" id="MobiDB-lite"/>
    </source>
</evidence>
<reference evidence="2" key="1">
    <citation type="submission" date="2022-11" db="EMBL/GenBank/DDBJ databases">
        <title>Robbsia betulipollinis sp. nov., isolated from pollen of birch (Betula pendula).</title>
        <authorList>
            <person name="Shi H."/>
            <person name="Ambika Manirajan B."/>
            <person name="Ratering S."/>
            <person name="Geissler-Plaum R."/>
            <person name="Schnell S."/>
        </authorList>
    </citation>
    <scope>NUCLEOTIDE SEQUENCE</scope>
    <source>
        <strain evidence="2">Bb-Pol-6</strain>
    </source>
</reference>
<sequence>MHEPTLHFLLPFALPAAQEGAAVLPARATPGLDQLVRRATLRERVPGEDFQRSLPHEQWLAARHGIAVPDGGDTPLAPYMLLADGGAPGRATWACLQPAHVAVTHDHLVLLDPDTLALDDADARALIAQAQASFDERGLTLVAPTPLRWYVSGDALRELDGAAPLRAIGRSIDIWLPLARATGARSRPWMSLQNEIQMAWHEHPVNEARERRGQLAVNTVWLHGQGALAEPDGPAHPARDASSDASSEPALARAFDTLYSDACATRGLGLATRAGVAPLPPTFAALLTGMTGAAATRASARPGDGPVPRPADPRALPILIEIGGLAAAFVNQDWGDWLARLADIDAQWFTPALQALRDGRVGRLHLTLGSDTGTVTLTVTRGDLKKFWRRRTLLSLLAGTADVMAADATAAPPATPSAHP</sequence>
<dbReference type="InterPro" id="IPR016631">
    <property type="entry name" value="Regulatory_RpfE"/>
</dbReference>
<dbReference type="Proteomes" id="UP001082899">
    <property type="component" value="Unassembled WGS sequence"/>
</dbReference>